<dbReference type="PANTHER" id="PTHR30472">
    <property type="entry name" value="FERRIC ENTEROBACTIN TRANSPORT SYSTEM PERMEASE PROTEIN"/>
    <property type="match status" value="1"/>
</dbReference>
<feature type="transmembrane region" description="Helical" evidence="8">
    <location>
        <begin position="189"/>
        <end position="222"/>
    </location>
</feature>
<keyword evidence="10" id="KW-1185">Reference proteome</keyword>
<reference evidence="9 10" key="1">
    <citation type="journal article" date="2020" name="J. Clin. Microbiol.">
        <title>Assessing the Genetic Diversity of Austrian Corynebacterium diphtheriae Clinical Isolates, 2011-2019.</title>
        <authorList>
            <person name="Schaeffer J."/>
            <person name="Huhulescu S."/>
            <person name="Stoeger A."/>
            <person name="Allerberger F."/>
            <person name="Ruppitsch W."/>
        </authorList>
    </citation>
    <scope>NUCLEOTIDE SEQUENCE [LARGE SCALE GENOMIC DNA]</scope>
    <source>
        <strain evidence="9 10">04-17</strain>
    </source>
</reference>
<feature type="transmembrane region" description="Helical" evidence="8">
    <location>
        <begin position="285"/>
        <end position="303"/>
    </location>
</feature>
<gene>
    <name evidence="9" type="ORF">I4J41_12745</name>
</gene>
<feature type="transmembrane region" description="Helical" evidence="8">
    <location>
        <begin position="247"/>
        <end position="273"/>
    </location>
</feature>
<dbReference type="Gene3D" id="1.10.3470.10">
    <property type="entry name" value="ABC transporter involved in vitamin B12 uptake, BtuC"/>
    <property type="match status" value="1"/>
</dbReference>
<dbReference type="InterPro" id="IPR037294">
    <property type="entry name" value="ABC_BtuC-like"/>
</dbReference>
<organism evidence="9 10">
    <name type="scientific">Corynebacterium belfantii</name>
    <dbReference type="NCBI Taxonomy" id="2014537"/>
    <lineage>
        <taxon>Bacteria</taxon>
        <taxon>Bacillati</taxon>
        <taxon>Actinomycetota</taxon>
        <taxon>Actinomycetes</taxon>
        <taxon>Mycobacteriales</taxon>
        <taxon>Corynebacteriaceae</taxon>
        <taxon>Corynebacterium</taxon>
    </lineage>
</organism>
<feature type="transmembrane region" description="Helical" evidence="8">
    <location>
        <begin position="98"/>
        <end position="117"/>
    </location>
</feature>
<keyword evidence="7 8" id="KW-0472">Membrane</keyword>
<feature type="transmembrane region" description="Helical" evidence="8">
    <location>
        <begin position="155"/>
        <end position="177"/>
    </location>
</feature>
<comment type="similarity">
    <text evidence="2">Belongs to the binding-protein-dependent transport system permease family. FecCD subfamily.</text>
</comment>
<evidence type="ECO:0000256" key="5">
    <source>
        <dbReference type="ARBA" id="ARBA00022692"/>
    </source>
</evidence>
<feature type="transmembrane region" description="Helical" evidence="8">
    <location>
        <begin position="315"/>
        <end position="334"/>
    </location>
</feature>
<keyword evidence="4" id="KW-1003">Cell membrane</keyword>
<evidence type="ECO:0000256" key="1">
    <source>
        <dbReference type="ARBA" id="ARBA00004651"/>
    </source>
</evidence>
<dbReference type="EMBL" id="JADQUG010000086">
    <property type="protein sequence ID" value="MBG9355379.1"/>
    <property type="molecule type" value="Genomic_DNA"/>
</dbReference>
<dbReference type="SUPFAM" id="SSF81345">
    <property type="entry name" value="ABC transporter involved in vitamin B12 uptake, BtuC"/>
    <property type="match status" value="1"/>
</dbReference>
<dbReference type="Proteomes" id="UP000615580">
    <property type="component" value="Unassembled WGS sequence"/>
</dbReference>
<name>A0ABS0LH50_9CORY</name>
<dbReference type="PANTHER" id="PTHR30472:SF24">
    <property type="entry name" value="FERRIC ENTEROBACTIN TRANSPORT SYSTEM PERMEASE PROTEIN FEPG"/>
    <property type="match status" value="1"/>
</dbReference>
<sequence>MIALQARKGNLRPFWSTTGLAVALVAGIVVSIAVGEEYFSLMTVIQALGGGGDSHTSFVVRELRFPRAAVAVVVGAALGLAGMVLQSMSRNPLASPDVLGIVTGAGTGAVALIVLTGDYGGISGKWAEVGLPVAALAGSLLATILLWILTRNESVIRVLLIGVGMQAMFGALTSWLLLKASIVDAGRAIVWLTGSLNAVTMANVYPSLVALVVSTVAVLATYRSLSVLSLGNETAIGLGVSINRTRLILLLVCVVLSATATAAVGPIAFVALGAPQLAQRLYRSIIPPLFGSILFGGCLVVWADWIGRALFEQSLPVGVVTAALGAPLLVYLVISSTRMGE</sequence>
<evidence type="ECO:0000256" key="6">
    <source>
        <dbReference type="ARBA" id="ARBA00022989"/>
    </source>
</evidence>
<protein>
    <submittedName>
        <fullName evidence="9">Iron ABC transporter permease</fullName>
    </submittedName>
</protein>
<evidence type="ECO:0000256" key="7">
    <source>
        <dbReference type="ARBA" id="ARBA00023136"/>
    </source>
</evidence>
<feature type="transmembrane region" description="Helical" evidence="8">
    <location>
        <begin position="129"/>
        <end position="149"/>
    </location>
</feature>
<dbReference type="InterPro" id="IPR000522">
    <property type="entry name" value="ABC_transptr_permease_BtuC"/>
</dbReference>
<evidence type="ECO:0000256" key="4">
    <source>
        <dbReference type="ARBA" id="ARBA00022475"/>
    </source>
</evidence>
<dbReference type="GeneID" id="97331369"/>
<evidence type="ECO:0000313" key="9">
    <source>
        <dbReference type="EMBL" id="MBG9355379.1"/>
    </source>
</evidence>
<keyword evidence="3" id="KW-0813">Transport</keyword>
<comment type="subcellular location">
    <subcellularLocation>
        <location evidence="1">Cell membrane</location>
        <topology evidence="1">Multi-pass membrane protein</topology>
    </subcellularLocation>
</comment>
<evidence type="ECO:0000256" key="3">
    <source>
        <dbReference type="ARBA" id="ARBA00022448"/>
    </source>
</evidence>
<feature type="transmembrane region" description="Helical" evidence="8">
    <location>
        <begin position="68"/>
        <end position="86"/>
    </location>
</feature>
<keyword evidence="6 8" id="KW-1133">Transmembrane helix</keyword>
<dbReference type="Pfam" id="PF01032">
    <property type="entry name" value="FecCD"/>
    <property type="match status" value="1"/>
</dbReference>
<dbReference type="RefSeq" id="WP_088267886.1">
    <property type="nucleotide sequence ID" value="NZ_CANNXG010000083.1"/>
</dbReference>
<dbReference type="CDD" id="cd06550">
    <property type="entry name" value="TM_ABC_iron-siderophores_like"/>
    <property type="match status" value="1"/>
</dbReference>
<keyword evidence="5 8" id="KW-0812">Transmembrane</keyword>
<feature type="transmembrane region" description="Helical" evidence="8">
    <location>
        <begin position="14"/>
        <end position="34"/>
    </location>
</feature>
<evidence type="ECO:0000256" key="8">
    <source>
        <dbReference type="SAM" id="Phobius"/>
    </source>
</evidence>
<comment type="caution">
    <text evidence="9">The sequence shown here is derived from an EMBL/GenBank/DDBJ whole genome shotgun (WGS) entry which is preliminary data.</text>
</comment>
<evidence type="ECO:0000256" key="2">
    <source>
        <dbReference type="ARBA" id="ARBA00007935"/>
    </source>
</evidence>
<proteinExistence type="inferred from homology"/>
<accession>A0ABS0LH50</accession>
<evidence type="ECO:0000313" key="10">
    <source>
        <dbReference type="Proteomes" id="UP000615580"/>
    </source>
</evidence>